<dbReference type="Gene3D" id="1.25.40.10">
    <property type="entry name" value="Tetratricopeptide repeat domain"/>
    <property type="match status" value="1"/>
</dbReference>
<keyword evidence="2" id="KW-0802">TPR repeat</keyword>
<dbReference type="InterPro" id="IPR011990">
    <property type="entry name" value="TPR-like_helical_dom_sf"/>
</dbReference>
<reference evidence="3" key="1">
    <citation type="submission" date="2020-05" db="UniProtKB">
        <authorList>
            <consortium name="EnsemblMetazoa"/>
        </authorList>
    </citation>
    <scope>IDENTIFICATION</scope>
    <source>
        <strain evidence="3">TTRI</strain>
    </source>
</reference>
<proteinExistence type="predicted"/>
<protein>
    <recommendedName>
        <fullName evidence="5">Tetratricopeptide repeat protein 18</fullName>
    </recommendedName>
</protein>
<dbReference type="STRING" id="7395.A0A1A9UW02"/>
<keyword evidence="4" id="KW-1185">Reference proteome</keyword>
<dbReference type="SUPFAM" id="SSF48452">
    <property type="entry name" value="TPR-like"/>
    <property type="match status" value="1"/>
</dbReference>
<evidence type="ECO:0000256" key="2">
    <source>
        <dbReference type="ARBA" id="ARBA00022803"/>
    </source>
</evidence>
<evidence type="ECO:0000256" key="1">
    <source>
        <dbReference type="ARBA" id="ARBA00022737"/>
    </source>
</evidence>
<dbReference type="Proteomes" id="UP000078200">
    <property type="component" value="Unassembled WGS sequence"/>
</dbReference>
<dbReference type="EnsemblMetazoa" id="GAUT017620-RA">
    <property type="protein sequence ID" value="GAUT017620-PA"/>
    <property type="gene ID" value="GAUT017620"/>
</dbReference>
<evidence type="ECO:0000313" key="4">
    <source>
        <dbReference type="Proteomes" id="UP000078200"/>
    </source>
</evidence>
<organism evidence="3 4">
    <name type="scientific">Glossina austeni</name>
    <name type="common">Savannah tsetse fly</name>
    <dbReference type="NCBI Taxonomy" id="7395"/>
    <lineage>
        <taxon>Eukaryota</taxon>
        <taxon>Metazoa</taxon>
        <taxon>Ecdysozoa</taxon>
        <taxon>Arthropoda</taxon>
        <taxon>Hexapoda</taxon>
        <taxon>Insecta</taxon>
        <taxon>Pterygota</taxon>
        <taxon>Neoptera</taxon>
        <taxon>Endopterygota</taxon>
        <taxon>Diptera</taxon>
        <taxon>Brachycera</taxon>
        <taxon>Muscomorpha</taxon>
        <taxon>Hippoboscoidea</taxon>
        <taxon>Glossinidae</taxon>
        <taxon>Glossina</taxon>
    </lineage>
</organism>
<sequence length="975" mass="113864">MRNVSRIALLCKAFDKKTRPLADGTRCNRVVFLYLQPKNISYPNEDDVSVDILLEHASNAISKLSDFSALDLVIRKCTFASERPTFSISIKQDGIKDITTFSDTPIVLTAYEHCSEEGVEEESVKESGQERTLQGKLVAQGYVDVLQFFTKKRCNSSIDVFLYPLDPSDYSRTYKVTLDVYSLMPLIKDIQFSNIIYISFKSLFNVEEHLLDNCDNLVAEFSWQSKVPNAKNTEYKKEFICKYTVFTKTIVGDQNMYYTWESLKNSNFKKDQSMGIASALTLSLHRLFDNILRTEDVDFDFDSIDMNKDYALVCNSIHRFILTDRMHVALEEALVHDKYKIIIEMINETQPKNRKILLQGFIDPSIFLYPEVTNCSFAVAMKPPPPPVTTRTAAAKTSKTRNVVREQEKQEIVPEVQEKTTFALIKICLKTPITEPADDLPDVYNVSAMKREIFKNCWLKKPCKPLCSRSLEKRCAYSYKSFDDTVLELIKFIIAHNICSIHDDKHFYCEQVRNMTDRILTLISCDFNVRQPTNTNMEFTNLMTKIFHELSERSYRLIERVTRYNIEPISITQINITRLLYEVENDEMNQYLTEKLEQTWGNNDMFLFYKFIYNLELKNYDAAEEYLKNPIYDENLELIIDICELYLNYIRNTLDASVEGDIEETLLVGLRHFCEIMHPKFPIGWMLLYCVHKRHNYRPGMDYARWHYENRIKLPFIEIDNLPTSRWEIFNDFEPTLRTEKAKYFWKAITYLLKLGLYIFAQWLYEDIAEQLPTIERYILDASFKLATNQVEDFDIVETLQVDSPMNAADLLAFVDLVNGNIEYVRSPNNLSWVHNYASIFNVGNLQDISPFHLGILRYACYMLRQKEFETAIYAFDFADDIPEIIACIGKAKAFYHLGRLREAEQQLAISTTYNIYYPSVWANLALINLRLGKNYEALQCWKYARLDPDINISEDILEELDKIDPKNIFLHASP</sequence>
<name>A0A1A9UW02_GLOAU</name>
<dbReference type="InterPro" id="IPR052628">
    <property type="entry name" value="CFAP70"/>
</dbReference>
<dbReference type="GO" id="GO:0060271">
    <property type="term" value="P:cilium assembly"/>
    <property type="evidence" value="ECO:0007669"/>
    <property type="project" value="TreeGrafter"/>
</dbReference>
<dbReference type="GO" id="GO:0070062">
    <property type="term" value="C:extracellular exosome"/>
    <property type="evidence" value="ECO:0007669"/>
    <property type="project" value="TreeGrafter"/>
</dbReference>
<keyword evidence="1" id="KW-0677">Repeat</keyword>
<dbReference type="PANTHER" id="PTHR44314:SF1">
    <property type="entry name" value="CILIA- AND FLAGELLA-ASSOCIATED PROTEIN 70"/>
    <property type="match status" value="1"/>
</dbReference>
<dbReference type="PANTHER" id="PTHR44314">
    <property type="entry name" value="CILIA- AND FLAGELLA-ASSOCIATED PROTEIN 70"/>
    <property type="match status" value="1"/>
</dbReference>
<dbReference type="AlphaFoldDB" id="A0A1A9UW02"/>
<evidence type="ECO:0008006" key="5">
    <source>
        <dbReference type="Google" id="ProtNLM"/>
    </source>
</evidence>
<accession>A0A1A9UW02</accession>
<dbReference type="GO" id="GO:0003341">
    <property type="term" value="P:cilium movement"/>
    <property type="evidence" value="ECO:0007669"/>
    <property type="project" value="TreeGrafter"/>
</dbReference>
<evidence type="ECO:0000313" key="3">
    <source>
        <dbReference type="EnsemblMetazoa" id="GAUT017620-PA"/>
    </source>
</evidence>
<dbReference type="GO" id="GO:0031514">
    <property type="term" value="C:motile cilium"/>
    <property type="evidence" value="ECO:0007669"/>
    <property type="project" value="TreeGrafter"/>
</dbReference>
<dbReference type="VEuPathDB" id="VectorBase:GAUT017620"/>